<dbReference type="InterPro" id="IPR029063">
    <property type="entry name" value="SAM-dependent_MTases_sf"/>
</dbReference>
<protein>
    <submittedName>
        <fullName evidence="2">SAM-dependent methyltransferase</fullName>
    </submittedName>
</protein>
<dbReference type="PANTHER" id="PTHR13369:SF3">
    <property type="entry name" value="METHYLTRANSFERASE DOMAIN-CONTAINING PROTEIN"/>
    <property type="match status" value="1"/>
</dbReference>
<reference evidence="2" key="1">
    <citation type="submission" date="2022-07" db="EMBL/GenBank/DDBJ databases">
        <title>Arcobacter roscoffensis sp. nov., a marine bacterium isolated from coastal seawater collected from Roscoff, France.</title>
        <authorList>
            <person name="Pascual J."/>
            <person name="Lepeaux C."/>
            <person name="Methner A."/>
            <person name="Overmann J."/>
        </authorList>
    </citation>
    <scope>NUCLEOTIDE SEQUENCE</scope>
    <source>
        <strain evidence="2">ARW1-2F2</strain>
    </source>
</reference>
<keyword evidence="3" id="KW-1185">Reference proteome</keyword>
<dbReference type="GO" id="GO:0008168">
    <property type="term" value="F:methyltransferase activity"/>
    <property type="evidence" value="ECO:0007669"/>
    <property type="project" value="UniProtKB-KW"/>
</dbReference>
<evidence type="ECO:0000313" key="2">
    <source>
        <dbReference type="EMBL" id="UTJ07610.1"/>
    </source>
</evidence>
<dbReference type="Gene3D" id="3.40.50.150">
    <property type="entry name" value="Vaccinia Virus protein VP39"/>
    <property type="match status" value="1"/>
</dbReference>
<dbReference type="Proteomes" id="UP001060012">
    <property type="component" value="Chromosome"/>
</dbReference>
<dbReference type="PANTHER" id="PTHR13369">
    <property type="match status" value="1"/>
</dbReference>
<gene>
    <name evidence="2" type="ORF">NJU99_05815</name>
</gene>
<dbReference type="Pfam" id="PF13679">
    <property type="entry name" value="Methyltransf_32"/>
    <property type="match status" value="1"/>
</dbReference>
<evidence type="ECO:0000259" key="1">
    <source>
        <dbReference type="Pfam" id="PF13679"/>
    </source>
</evidence>
<dbReference type="GO" id="GO:0032259">
    <property type="term" value="P:methylation"/>
    <property type="evidence" value="ECO:0007669"/>
    <property type="project" value="UniProtKB-KW"/>
</dbReference>
<name>A0ABY5EA53_9BACT</name>
<dbReference type="RefSeq" id="WP_254577784.1">
    <property type="nucleotide sequence ID" value="NZ_CP100595.1"/>
</dbReference>
<accession>A0ABY5EA53</accession>
<sequence length="391" mass="45569">MESITQSIQNIVDEEAIIHSVLSGIQKNAQKTFNKVTIKKVIIQNEEKYQFEYFYDKNVEHKNLNNDETKEELSKLIETYFKQAIIHTSSWDYHILVNKKGEAKINKKQATRKFEEISHNRKKKYIINEGEKSAFLIELGIMTKEGKVIKAKYDKFKQINRYLELVSDCIPYLDKNKTIRIIDFGCGKAYLTFALYDYLVLKMGYNVEIVGLDLKENVIKFCSNLAKKLNYDDLRFEQGDIKGFKQYGEVDMVISLHACNTATDEALAQAVKWDAKVILAVPCCQHELLKKIKNEKMAPIMKYGIIKEKVASLLTDGLRANVLEIMGYRTQVLEFIDMEHTPKNIMIRAFFEDTKNISKVVNEYKEFKTQWQISPYIEQAFGEKLINRLEK</sequence>
<keyword evidence="2" id="KW-0808">Transferase</keyword>
<proteinExistence type="predicted"/>
<dbReference type="CDD" id="cd02440">
    <property type="entry name" value="AdoMet_MTases"/>
    <property type="match status" value="1"/>
</dbReference>
<dbReference type="EMBL" id="CP100595">
    <property type="protein sequence ID" value="UTJ07610.1"/>
    <property type="molecule type" value="Genomic_DNA"/>
</dbReference>
<organism evidence="2 3">
    <name type="scientific">Arcobacter roscoffensis</name>
    <dbReference type="NCBI Taxonomy" id="2961520"/>
    <lineage>
        <taxon>Bacteria</taxon>
        <taxon>Pseudomonadati</taxon>
        <taxon>Campylobacterota</taxon>
        <taxon>Epsilonproteobacteria</taxon>
        <taxon>Campylobacterales</taxon>
        <taxon>Arcobacteraceae</taxon>
        <taxon>Arcobacter</taxon>
    </lineage>
</organism>
<dbReference type="InterPro" id="IPR025714">
    <property type="entry name" value="Methyltranfer_dom"/>
</dbReference>
<feature type="domain" description="Methyltransferase" evidence="1">
    <location>
        <begin position="154"/>
        <end position="289"/>
    </location>
</feature>
<evidence type="ECO:0000313" key="3">
    <source>
        <dbReference type="Proteomes" id="UP001060012"/>
    </source>
</evidence>
<dbReference type="SUPFAM" id="SSF53335">
    <property type="entry name" value="S-adenosyl-L-methionine-dependent methyltransferases"/>
    <property type="match status" value="1"/>
</dbReference>
<keyword evidence="2" id="KW-0489">Methyltransferase</keyword>